<dbReference type="KEGG" id="pgin:FRZ67_17770"/>
<dbReference type="PANTHER" id="PTHR11927:SF9">
    <property type="entry name" value="L-FUCOSYLTRANSFERASE"/>
    <property type="match status" value="1"/>
</dbReference>
<accession>A0A5B8VCS1</accession>
<evidence type="ECO:0000256" key="2">
    <source>
        <dbReference type="ARBA" id="ARBA00022679"/>
    </source>
</evidence>
<dbReference type="GO" id="GO:0005975">
    <property type="term" value="P:carbohydrate metabolic process"/>
    <property type="evidence" value="ECO:0007669"/>
    <property type="project" value="InterPro"/>
</dbReference>
<proteinExistence type="predicted"/>
<dbReference type="RefSeq" id="WP_147191752.1">
    <property type="nucleotide sequence ID" value="NZ_CP042435.1"/>
</dbReference>
<dbReference type="GO" id="GO:0008107">
    <property type="term" value="F:galactoside 2-alpha-L-fucosyltransferase activity"/>
    <property type="evidence" value="ECO:0007669"/>
    <property type="project" value="InterPro"/>
</dbReference>
<keyword evidence="1 3" id="KW-0328">Glycosyltransferase</keyword>
<sequence>MIIVRISMGLGNQLFQYAAGKALSLEKNVPLKVDIASYGGYKLRNYELEKSFDINTPVATPTEIQHYYYPHPVKRVWNNLFPSRKMRVLGLRYDEPPLQKKLLQAHDLLLPPHKRTTYIEPHLNFDAHFFKANDDIYLQGYWMSWRYFEKYDETIRKIFTIHKPVVAHLENIVDDIHAQNSVSIHIRRTDYTSAAVIALKGQTTMGFYKNAIDIIEAKINNPVYYMFSDDIEWVKENFPMQDRMVHYIDNSISNSAIEDFYLMQQCRHNIITHSTFGWWAAYLNPNKEKMIIAPKKWFIKKSHNDKDICPPSWITIENNI</sequence>
<evidence type="ECO:0000256" key="1">
    <source>
        <dbReference type="ARBA" id="ARBA00022676"/>
    </source>
</evidence>
<name>A0A5B8VCS1_9BACT</name>
<evidence type="ECO:0000313" key="4">
    <source>
        <dbReference type="Proteomes" id="UP000321533"/>
    </source>
</evidence>
<reference evidence="3 4" key="1">
    <citation type="journal article" date="2016" name="Int. J. Syst. Evol. Microbiol.">
        <title>Panacibacter ginsenosidivorans gen. nov., sp. nov., with ginsenoside converting activity isolated from soil of a ginseng field.</title>
        <authorList>
            <person name="Siddiqi M.Z."/>
            <person name="Muhammad Shafi S."/>
            <person name="Choi K.D."/>
            <person name="Im W.T."/>
        </authorList>
    </citation>
    <scope>NUCLEOTIDE SEQUENCE [LARGE SCALE GENOMIC DNA]</scope>
    <source>
        <strain evidence="3 4">Gsoil1550</strain>
    </source>
</reference>
<dbReference type="Gene3D" id="3.40.50.11350">
    <property type="match status" value="1"/>
</dbReference>
<gene>
    <name evidence="3" type="ORF">FRZ67_17770</name>
</gene>
<organism evidence="3 4">
    <name type="scientific">Panacibacter ginsenosidivorans</name>
    <dbReference type="NCBI Taxonomy" id="1813871"/>
    <lineage>
        <taxon>Bacteria</taxon>
        <taxon>Pseudomonadati</taxon>
        <taxon>Bacteroidota</taxon>
        <taxon>Chitinophagia</taxon>
        <taxon>Chitinophagales</taxon>
        <taxon>Chitinophagaceae</taxon>
        <taxon>Panacibacter</taxon>
    </lineage>
</organism>
<protein>
    <submittedName>
        <fullName evidence="3">Alpha-1,2-fucosyltransferase</fullName>
    </submittedName>
</protein>
<keyword evidence="4" id="KW-1185">Reference proteome</keyword>
<dbReference type="PANTHER" id="PTHR11927">
    <property type="entry name" value="GALACTOSIDE 2-L-FUCOSYLTRANSFERASE"/>
    <property type="match status" value="1"/>
</dbReference>
<evidence type="ECO:0000313" key="3">
    <source>
        <dbReference type="EMBL" id="QEC69069.1"/>
    </source>
</evidence>
<dbReference type="InterPro" id="IPR002516">
    <property type="entry name" value="Glyco_trans_11"/>
</dbReference>
<dbReference type="CDD" id="cd11301">
    <property type="entry name" value="Fut1_Fut2_like"/>
    <property type="match status" value="1"/>
</dbReference>
<dbReference type="Pfam" id="PF01531">
    <property type="entry name" value="Glyco_transf_11"/>
    <property type="match status" value="1"/>
</dbReference>
<dbReference type="AlphaFoldDB" id="A0A5B8VCS1"/>
<dbReference type="OrthoDB" id="9794601at2"/>
<keyword evidence="2 3" id="KW-0808">Transferase</keyword>
<dbReference type="Proteomes" id="UP000321533">
    <property type="component" value="Chromosome"/>
</dbReference>
<dbReference type="GO" id="GO:0016020">
    <property type="term" value="C:membrane"/>
    <property type="evidence" value="ECO:0007669"/>
    <property type="project" value="InterPro"/>
</dbReference>
<dbReference type="EMBL" id="CP042435">
    <property type="protein sequence ID" value="QEC69069.1"/>
    <property type="molecule type" value="Genomic_DNA"/>
</dbReference>